<proteinExistence type="predicted"/>
<dbReference type="AlphaFoldDB" id="A0A6J4I245"/>
<evidence type="ECO:0000313" key="1">
    <source>
        <dbReference type="EMBL" id="CAA9240339.1"/>
    </source>
</evidence>
<accession>A0A6J4I245</accession>
<gene>
    <name evidence="1" type="ORF">AVDCRST_MAG92-1496</name>
</gene>
<sequence length="68" mass="7805">MAGNSQGQSNLTIKQFVERILNIGQLSRLEHLQLVTTFLSDYKVTDEERNQINRVFDELQTGRLKLVG</sequence>
<organism evidence="1">
    <name type="scientific">uncultured Coleofasciculus sp</name>
    <dbReference type="NCBI Taxonomy" id="1267456"/>
    <lineage>
        <taxon>Bacteria</taxon>
        <taxon>Bacillati</taxon>
        <taxon>Cyanobacteriota</taxon>
        <taxon>Cyanophyceae</taxon>
        <taxon>Coleofasciculales</taxon>
        <taxon>Coleofasciculaceae</taxon>
        <taxon>Coleofasciculus</taxon>
        <taxon>environmental samples</taxon>
    </lineage>
</organism>
<name>A0A6J4I245_9CYAN</name>
<reference evidence="1" key="1">
    <citation type="submission" date="2020-02" db="EMBL/GenBank/DDBJ databases">
        <authorList>
            <person name="Meier V. D."/>
        </authorList>
    </citation>
    <scope>NUCLEOTIDE SEQUENCE</scope>
    <source>
        <strain evidence="1">AVDCRST_MAG92</strain>
    </source>
</reference>
<protein>
    <submittedName>
        <fullName evidence="1">Uncharacterized protein</fullName>
    </submittedName>
</protein>
<dbReference type="EMBL" id="CADCTM010000216">
    <property type="protein sequence ID" value="CAA9240339.1"/>
    <property type="molecule type" value="Genomic_DNA"/>
</dbReference>